<dbReference type="Proteomes" id="UP000663801">
    <property type="component" value="Unassembled WGS sequence"/>
</dbReference>
<keyword evidence="3" id="KW-1185">Reference proteome</keyword>
<name>A0A938YMD1_9ACTN</name>
<sequence length="330" mass="36751">MSTDPLEVIQQRTLAALSKHLHPGEPVALLDFPSYQNAGDTLIYVGERAYLDRLGVPVRYLADHARYRPEVLRKHHPEGPILLRGGGNFGDRWQHMQELREQVVKDFPDRRIIQLPQSVEFRDAARLAQARAVFAAHPGFVILVRETPSFERAQTMFPDNQVEYCPDAAFGVGYLPEVAPATEDVVMVLREDSEGVERGVKDAVTGRAVDWGLHGPAQLAWMGLSVHKVLAQKFPTRTPALYPLTVAGYRAQVALNMGSARRIVSRGRVLVTDRLHAAVLGALMRRPTIALDNSYGKISSIYNDYMHTLDGIRFVESAEEVRQAVKSLAA</sequence>
<organism evidence="2 3">
    <name type="scientific">Nakamurella flavida</name>
    <dbReference type="NCBI Taxonomy" id="363630"/>
    <lineage>
        <taxon>Bacteria</taxon>
        <taxon>Bacillati</taxon>
        <taxon>Actinomycetota</taxon>
        <taxon>Actinomycetes</taxon>
        <taxon>Nakamurellales</taxon>
        <taxon>Nakamurellaceae</taxon>
        <taxon>Nakamurella</taxon>
    </lineage>
</organism>
<keyword evidence="2" id="KW-0808">Transferase</keyword>
<dbReference type="EMBL" id="JAERWL010000005">
    <property type="protein sequence ID" value="MBM9475703.1"/>
    <property type="molecule type" value="Genomic_DNA"/>
</dbReference>
<dbReference type="AlphaFoldDB" id="A0A938YMD1"/>
<comment type="caution">
    <text evidence="2">The sequence shown here is derived from an EMBL/GenBank/DDBJ whole genome shotgun (WGS) entry which is preliminary data.</text>
</comment>
<proteinExistence type="predicted"/>
<evidence type="ECO:0000313" key="2">
    <source>
        <dbReference type="EMBL" id="MBM9475703.1"/>
    </source>
</evidence>
<dbReference type="RefSeq" id="WP_205255805.1">
    <property type="nucleotide sequence ID" value="NZ_BAAAPV010000002.1"/>
</dbReference>
<accession>A0A938YMD1</accession>
<protein>
    <submittedName>
        <fullName evidence="2">Polysaccharide pyruvyl transferase family protein</fullName>
    </submittedName>
</protein>
<evidence type="ECO:0000313" key="3">
    <source>
        <dbReference type="Proteomes" id="UP000663801"/>
    </source>
</evidence>
<dbReference type="InterPro" id="IPR007345">
    <property type="entry name" value="Polysacch_pyruvyl_Trfase"/>
</dbReference>
<evidence type="ECO:0000259" key="1">
    <source>
        <dbReference type="Pfam" id="PF04230"/>
    </source>
</evidence>
<dbReference type="Pfam" id="PF04230">
    <property type="entry name" value="PS_pyruv_trans"/>
    <property type="match status" value="1"/>
</dbReference>
<dbReference type="GO" id="GO:0016740">
    <property type="term" value="F:transferase activity"/>
    <property type="evidence" value="ECO:0007669"/>
    <property type="project" value="UniProtKB-KW"/>
</dbReference>
<feature type="domain" description="Polysaccharide pyruvyl transferase" evidence="1">
    <location>
        <begin position="37"/>
        <end position="295"/>
    </location>
</feature>
<gene>
    <name evidence="2" type="ORF">JL107_04510</name>
</gene>
<reference evidence="2" key="1">
    <citation type="submission" date="2021-01" db="EMBL/GenBank/DDBJ databases">
        <title>KCTC 19127 draft genome.</title>
        <authorList>
            <person name="An D."/>
        </authorList>
    </citation>
    <scope>NUCLEOTIDE SEQUENCE</scope>
    <source>
        <strain evidence="2">KCTC 19127</strain>
    </source>
</reference>